<dbReference type="EMBL" id="LOBR01000116">
    <property type="protein sequence ID" value="KYN81101.1"/>
    <property type="molecule type" value="Genomic_DNA"/>
</dbReference>
<dbReference type="Proteomes" id="UP000075346">
    <property type="component" value="Unassembled WGS sequence"/>
</dbReference>
<dbReference type="RefSeq" id="WP_061898229.1">
    <property type="nucleotide sequence ID" value="NZ_LOBR01000116.1"/>
</dbReference>
<protein>
    <submittedName>
        <fullName evidence="3">XRE family transcriptional regulator</fullName>
    </submittedName>
</protein>
<dbReference type="PROSITE" id="PS50943">
    <property type="entry name" value="HTH_CROC1"/>
    <property type="match status" value="1"/>
</dbReference>
<dbReference type="Gene3D" id="1.10.260.40">
    <property type="entry name" value="lambda repressor-like DNA-binding domains"/>
    <property type="match status" value="1"/>
</dbReference>
<accession>A0A151KSH2</accession>
<dbReference type="AlphaFoldDB" id="A0A151KSH2"/>
<comment type="caution">
    <text evidence="3">The sequence shown here is derived from an EMBL/GenBank/DDBJ whole genome shotgun (WGS) entry which is preliminary data.</text>
</comment>
<gene>
    <name evidence="3" type="ORF">ATY37_07870</name>
</gene>
<dbReference type="GO" id="GO:0003677">
    <property type="term" value="F:DNA binding"/>
    <property type="evidence" value="ECO:0007669"/>
    <property type="project" value="InterPro"/>
</dbReference>
<evidence type="ECO:0000259" key="2">
    <source>
        <dbReference type="PROSITE" id="PS50943"/>
    </source>
</evidence>
<dbReference type="InterPro" id="IPR010982">
    <property type="entry name" value="Lambda_DNA-bd_dom_sf"/>
</dbReference>
<organism evidence="3 4">
    <name type="scientific">Vibrio cidicii</name>
    <dbReference type="NCBI Taxonomy" id="1763883"/>
    <lineage>
        <taxon>Bacteria</taxon>
        <taxon>Pseudomonadati</taxon>
        <taxon>Pseudomonadota</taxon>
        <taxon>Gammaproteobacteria</taxon>
        <taxon>Vibrionales</taxon>
        <taxon>Vibrionaceae</taxon>
        <taxon>Vibrio</taxon>
    </lineage>
</organism>
<sequence>MGATMNKPSNKESVQDTVARLRANRNQHQPKTGTDATHSTKERSQLNTPTRSKTSKNAKAVSAAERKTEANKIIKHLLLGELTQGQALKSLRINILGLKQDVFARLVNVSRKTLSDIENDRGSYNTEILNKVFKLFGLKVGLLPSSPDALKSLLIDDEAE</sequence>
<feature type="compositionally biased region" description="Polar residues" evidence="1">
    <location>
        <begin position="45"/>
        <end position="57"/>
    </location>
</feature>
<name>A0A151KSH2_9VIBR</name>
<feature type="region of interest" description="Disordered" evidence="1">
    <location>
        <begin position="1"/>
        <end position="66"/>
    </location>
</feature>
<dbReference type="Pfam" id="PF01381">
    <property type="entry name" value="HTH_3"/>
    <property type="match status" value="1"/>
</dbReference>
<dbReference type="InterPro" id="IPR001387">
    <property type="entry name" value="Cro/C1-type_HTH"/>
</dbReference>
<feature type="domain" description="HTH cro/C1-type" evidence="2">
    <location>
        <begin position="88"/>
        <end position="143"/>
    </location>
</feature>
<feature type="compositionally biased region" description="Polar residues" evidence="1">
    <location>
        <begin position="24"/>
        <end position="37"/>
    </location>
</feature>
<evidence type="ECO:0000313" key="4">
    <source>
        <dbReference type="Proteomes" id="UP000075346"/>
    </source>
</evidence>
<dbReference type="SMART" id="SM00530">
    <property type="entry name" value="HTH_XRE"/>
    <property type="match status" value="1"/>
</dbReference>
<evidence type="ECO:0000256" key="1">
    <source>
        <dbReference type="SAM" id="MobiDB-lite"/>
    </source>
</evidence>
<reference evidence="4" key="1">
    <citation type="submission" date="2015-12" db="EMBL/GenBank/DDBJ databases">
        <authorList>
            <person name="Shamseldin A."/>
            <person name="Moawad H."/>
            <person name="Abd El-Rahim W.M."/>
            <person name="Sadowsky M.J."/>
        </authorList>
    </citation>
    <scope>NUCLEOTIDE SEQUENCE [LARGE SCALE GENOMIC DNA]</scope>
    <source>
        <strain evidence="4">2538-88</strain>
    </source>
</reference>
<dbReference type="SUPFAM" id="SSF47413">
    <property type="entry name" value="lambda repressor-like DNA-binding domains"/>
    <property type="match status" value="1"/>
</dbReference>
<proteinExistence type="predicted"/>
<evidence type="ECO:0000313" key="3">
    <source>
        <dbReference type="EMBL" id="KYN81101.1"/>
    </source>
</evidence>
<dbReference type="CDD" id="cd00093">
    <property type="entry name" value="HTH_XRE"/>
    <property type="match status" value="1"/>
</dbReference>